<evidence type="ECO:0000313" key="5">
    <source>
        <dbReference type="EMBL" id="KAJ3447668.1"/>
    </source>
</evidence>
<keyword evidence="1 2" id="KW-0344">Guanine-nucleotide releasing factor</keyword>
<dbReference type="PANTHER" id="PTHR23113">
    <property type="entry name" value="GUANINE NUCLEOTIDE EXCHANGE FACTOR"/>
    <property type="match status" value="1"/>
</dbReference>
<dbReference type="InterPro" id="IPR023578">
    <property type="entry name" value="Ras_GEF_dom_sf"/>
</dbReference>
<dbReference type="SUPFAM" id="SSF48366">
    <property type="entry name" value="Ras GEF"/>
    <property type="match status" value="1"/>
</dbReference>
<protein>
    <submittedName>
        <fullName evidence="5">Guanine nucleotide exchange factor</fullName>
    </submittedName>
</protein>
<dbReference type="Gene3D" id="1.20.870.10">
    <property type="entry name" value="Son of sevenless (SoS) protein Chain: S domain 1"/>
    <property type="match status" value="1"/>
</dbReference>
<evidence type="ECO:0000256" key="3">
    <source>
        <dbReference type="SAM" id="MobiDB-lite"/>
    </source>
</evidence>
<gene>
    <name evidence="5" type="ORF">M0812_00140</name>
</gene>
<dbReference type="Pfam" id="PF00617">
    <property type="entry name" value="RasGEF"/>
    <property type="match status" value="1"/>
</dbReference>
<dbReference type="Proteomes" id="UP001146793">
    <property type="component" value="Unassembled WGS sequence"/>
</dbReference>
<evidence type="ECO:0000313" key="6">
    <source>
        <dbReference type="Proteomes" id="UP001146793"/>
    </source>
</evidence>
<accession>A0AAV8A089</accession>
<evidence type="ECO:0000256" key="2">
    <source>
        <dbReference type="PROSITE-ProRule" id="PRU00168"/>
    </source>
</evidence>
<dbReference type="Gene3D" id="1.10.840.10">
    <property type="entry name" value="Ras guanine-nucleotide exchange factors catalytic domain"/>
    <property type="match status" value="1"/>
</dbReference>
<dbReference type="AlphaFoldDB" id="A0AAV8A089"/>
<dbReference type="SMART" id="SM00147">
    <property type="entry name" value="RasGEF"/>
    <property type="match status" value="1"/>
</dbReference>
<dbReference type="InterPro" id="IPR036964">
    <property type="entry name" value="RASGEF_cat_dom_sf"/>
</dbReference>
<evidence type="ECO:0000259" key="4">
    <source>
        <dbReference type="PROSITE" id="PS50009"/>
    </source>
</evidence>
<dbReference type="InterPro" id="IPR001895">
    <property type="entry name" value="RASGEF_cat_dom"/>
</dbReference>
<dbReference type="GO" id="GO:0007264">
    <property type="term" value="P:small GTPase-mediated signal transduction"/>
    <property type="evidence" value="ECO:0007669"/>
    <property type="project" value="InterPro"/>
</dbReference>
<dbReference type="InterPro" id="IPR008937">
    <property type="entry name" value="Ras-like_GEF"/>
</dbReference>
<dbReference type="EMBL" id="JANTQA010000015">
    <property type="protein sequence ID" value="KAJ3447668.1"/>
    <property type="molecule type" value="Genomic_DNA"/>
</dbReference>
<dbReference type="PANTHER" id="PTHR23113:SF99">
    <property type="entry name" value="RASGEF DOMAIN-CONTAINING PROTEIN"/>
    <property type="match status" value="1"/>
</dbReference>
<name>A0AAV8A089_9EUKA</name>
<feature type="region of interest" description="Disordered" evidence="3">
    <location>
        <begin position="360"/>
        <end position="389"/>
    </location>
</feature>
<organism evidence="5 6">
    <name type="scientific">Anaeramoeba flamelloides</name>
    <dbReference type="NCBI Taxonomy" id="1746091"/>
    <lineage>
        <taxon>Eukaryota</taxon>
        <taxon>Metamonada</taxon>
        <taxon>Anaeramoebidae</taxon>
        <taxon>Anaeramoeba</taxon>
    </lineage>
</organism>
<feature type="region of interest" description="Disordered" evidence="3">
    <location>
        <begin position="62"/>
        <end position="92"/>
    </location>
</feature>
<dbReference type="PROSITE" id="PS50009">
    <property type="entry name" value="RASGEF_CAT"/>
    <property type="match status" value="1"/>
</dbReference>
<proteinExistence type="predicted"/>
<feature type="domain" description="Ras-GEF" evidence="4">
    <location>
        <begin position="632"/>
        <end position="861"/>
    </location>
</feature>
<sequence>MTSLTLENSLKVFLTAKITVRLPNGKRKRFKIDPHQTKVKHILTRIDEFSLEEKEIKTIEKEKDKENEKDKDKDKENEKEKEKGKEKEKNETEKINPTYGLFHCFQTKRRDIFDDFEGEFVGLDQLIHPLSNERLEIRPNPPKTFKFKITPQLRSNQLKKLTYNSNKNISEIVRELPKQNITNGFEIGIVAEKRIDLRNYPPFLPLEIEDKKDNLKKALKKVIKKTQIFGLWLDAKNYKVENYLSCIRPLGYLHVGVKPLPIVIYLNLKGETLYPLIIDPIINVRILIHSVRRYFNIHRHESNKKYNFVLFHVIFENPEEAKKISNGKNIKELILLKPNKSLYEQFVVSGSQIKFVRKSIQNDKSNKQEDNNNKKTKSKEKASGDKEEKTIQLKKDKSPFIHFEKTNNLIDDFINLWEEIGSDTLNLVWETKVISDPKTQIYDRIKAASLNRTISILTSPKIASNELLAMFLEMLIIVEQDLTIQKLFERFNVPKTHPRTQHLIPVKSKRKVQNSVLKILITLLLCSEYLLSRTNKERIKEFIHSIIQKYNEMKNKKKNVDQTELQTERNIKFCKKIVQLIDQEKSQNKSILSVCKLIDLEFYETLKSTFKEPEPYEPKEQYFTKLHLLNIHSLEAARQLSFITFQIFKNISFRELYDNAWASNDKLVNSPNVIKLIDKFNRISEIIASQILSAENTKKRVKMIERAIQIAIHLRSLNNFEDLLAIISGLSSSPIIRLKSCWKKVKSEHINIFKHMENEVKLDDPEQTKKLFQNMDLPTIPYLGFYLTEANYASEMRTKTEKGLLNWRKAKAFWRIVENLKKFQIIGYKFKPIKKIHDFFLKSPVLEENRMWEISVTIEPIKENK</sequence>
<dbReference type="GO" id="GO:0005085">
    <property type="term" value="F:guanyl-nucleotide exchange factor activity"/>
    <property type="evidence" value="ECO:0007669"/>
    <property type="project" value="UniProtKB-KW"/>
</dbReference>
<evidence type="ECO:0000256" key="1">
    <source>
        <dbReference type="ARBA" id="ARBA00022658"/>
    </source>
</evidence>
<reference evidence="5" key="1">
    <citation type="submission" date="2022-08" db="EMBL/GenBank/DDBJ databases">
        <title>Novel sulphate-reducing endosymbionts in the free-living metamonad Anaeramoeba.</title>
        <authorList>
            <person name="Jerlstrom-Hultqvist J."/>
            <person name="Cepicka I."/>
            <person name="Gallot-Lavallee L."/>
            <person name="Salas-Leiva D."/>
            <person name="Curtis B.A."/>
            <person name="Zahonova K."/>
            <person name="Pipaliya S."/>
            <person name="Dacks J."/>
            <person name="Roger A.J."/>
        </authorList>
    </citation>
    <scope>NUCLEOTIDE SEQUENCE</scope>
    <source>
        <strain evidence="5">Busselton2</strain>
    </source>
</reference>
<comment type="caution">
    <text evidence="5">The sequence shown here is derived from an EMBL/GenBank/DDBJ whole genome shotgun (WGS) entry which is preliminary data.</text>
</comment>